<dbReference type="EMBL" id="CAJOAY010000018">
    <property type="protein sequence ID" value="CAF3489695.1"/>
    <property type="molecule type" value="Genomic_DNA"/>
</dbReference>
<dbReference type="OrthoDB" id="10030222at2759"/>
<dbReference type="Proteomes" id="UP000663881">
    <property type="component" value="Unassembled WGS sequence"/>
</dbReference>
<name>A0A813TJ45_9BILA</name>
<evidence type="ECO:0000313" key="3">
    <source>
        <dbReference type="EMBL" id="CAF3489695.1"/>
    </source>
</evidence>
<keyword evidence="1" id="KW-0472">Membrane</keyword>
<reference evidence="2" key="1">
    <citation type="submission" date="2021-02" db="EMBL/GenBank/DDBJ databases">
        <authorList>
            <person name="Nowell W R."/>
        </authorList>
    </citation>
    <scope>NUCLEOTIDE SEQUENCE</scope>
</reference>
<accession>A0A813TJ45</accession>
<keyword evidence="1" id="KW-1133">Transmembrane helix</keyword>
<proteinExistence type="predicted"/>
<evidence type="ECO:0000256" key="1">
    <source>
        <dbReference type="SAM" id="Phobius"/>
    </source>
</evidence>
<sequence length="182" mass="21215">MCISPSSTIIISCYYVLMIVFITSSYAYVIDSDDLKNSLPDQQYALNLPSAYDRYIRTTKFPRIGRSASDLEEISSIYETNPIENEEINNEDDYRWMEQRSVLFPRIGKRSVLFPRIGKRSVLFPRIGKRAFHNILGGNSYSNPHRMLALQGPYHTNGYDYHIHQSKPQSMFHYRGKRDLSM</sequence>
<gene>
    <name evidence="3" type="ORF">OKA104_LOCUS842</name>
    <name evidence="2" type="ORF">VCS650_LOCUS4737</name>
</gene>
<keyword evidence="1" id="KW-0812">Transmembrane</keyword>
<feature type="transmembrane region" description="Helical" evidence="1">
    <location>
        <begin position="6"/>
        <end position="29"/>
    </location>
</feature>
<dbReference type="AlphaFoldDB" id="A0A813TJ45"/>
<dbReference type="Proteomes" id="UP000663891">
    <property type="component" value="Unassembled WGS sequence"/>
</dbReference>
<comment type="caution">
    <text evidence="2">The sequence shown here is derived from an EMBL/GenBank/DDBJ whole genome shotgun (WGS) entry which is preliminary data.</text>
</comment>
<evidence type="ECO:0000313" key="4">
    <source>
        <dbReference type="Proteomes" id="UP000663891"/>
    </source>
</evidence>
<evidence type="ECO:0000313" key="2">
    <source>
        <dbReference type="EMBL" id="CAF0814588.1"/>
    </source>
</evidence>
<dbReference type="EMBL" id="CAJNON010000027">
    <property type="protein sequence ID" value="CAF0814588.1"/>
    <property type="molecule type" value="Genomic_DNA"/>
</dbReference>
<organism evidence="2 4">
    <name type="scientific">Adineta steineri</name>
    <dbReference type="NCBI Taxonomy" id="433720"/>
    <lineage>
        <taxon>Eukaryota</taxon>
        <taxon>Metazoa</taxon>
        <taxon>Spiralia</taxon>
        <taxon>Gnathifera</taxon>
        <taxon>Rotifera</taxon>
        <taxon>Eurotatoria</taxon>
        <taxon>Bdelloidea</taxon>
        <taxon>Adinetida</taxon>
        <taxon>Adinetidae</taxon>
        <taxon>Adineta</taxon>
    </lineage>
</organism>
<protein>
    <submittedName>
        <fullName evidence="2">Uncharacterized protein</fullName>
    </submittedName>
</protein>